<dbReference type="EMBL" id="CM045760">
    <property type="protein sequence ID" value="KAI8026843.1"/>
    <property type="molecule type" value="Genomic_DNA"/>
</dbReference>
<evidence type="ECO:0000313" key="2">
    <source>
        <dbReference type="Proteomes" id="UP001060215"/>
    </source>
</evidence>
<reference evidence="1 2" key="1">
    <citation type="journal article" date="2022" name="Plant J.">
        <title>Chromosome-level genome of Camellia lanceoleosa provides a valuable resource for understanding genome evolution and self-incompatibility.</title>
        <authorList>
            <person name="Gong W."/>
            <person name="Xiao S."/>
            <person name="Wang L."/>
            <person name="Liao Z."/>
            <person name="Chang Y."/>
            <person name="Mo W."/>
            <person name="Hu G."/>
            <person name="Li W."/>
            <person name="Zhao G."/>
            <person name="Zhu H."/>
            <person name="Hu X."/>
            <person name="Ji K."/>
            <person name="Xiang X."/>
            <person name="Song Q."/>
            <person name="Yuan D."/>
            <person name="Jin S."/>
            <person name="Zhang L."/>
        </authorList>
    </citation>
    <scope>NUCLEOTIDE SEQUENCE [LARGE SCALE GENOMIC DNA]</scope>
    <source>
        <strain evidence="1">SQ_2022a</strain>
    </source>
</reference>
<protein>
    <submittedName>
        <fullName evidence="1">Expansin-B14</fullName>
    </submittedName>
</protein>
<keyword evidence="2" id="KW-1185">Reference proteome</keyword>
<proteinExistence type="predicted"/>
<dbReference type="Proteomes" id="UP001060215">
    <property type="component" value="Chromosome 3"/>
</dbReference>
<gene>
    <name evidence="1" type="ORF">LOK49_LG02G00718</name>
</gene>
<accession>A0ACC0INB9</accession>
<comment type="caution">
    <text evidence="1">The sequence shown here is derived from an EMBL/GenBank/DDBJ whole genome shotgun (WGS) entry which is preliminary data.</text>
</comment>
<organism evidence="1 2">
    <name type="scientific">Camellia lanceoleosa</name>
    <dbReference type="NCBI Taxonomy" id="1840588"/>
    <lineage>
        <taxon>Eukaryota</taxon>
        <taxon>Viridiplantae</taxon>
        <taxon>Streptophyta</taxon>
        <taxon>Embryophyta</taxon>
        <taxon>Tracheophyta</taxon>
        <taxon>Spermatophyta</taxon>
        <taxon>Magnoliopsida</taxon>
        <taxon>eudicotyledons</taxon>
        <taxon>Gunneridae</taxon>
        <taxon>Pentapetalae</taxon>
        <taxon>asterids</taxon>
        <taxon>Ericales</taxon>
        <taxon>Theaceae</taxon>
        <taxon>Camellia</taxon>
    </lineage>
</organism>
<name>A0ACC0INB9_9ERIC</name>
<sequence>MFRNPNPKRNMRFNYISDGVARRGKGETMRLFEEGKKMASFLKHLPTVFTFIALFSLLIISSTSAFSPTVATWYGEPYGFGTTGGACGYTGILGNAPFYKMVSAGGYALFESCRGCGTCYQHMVLKTYIYVKCTSNPACSGFPVTVTISDLCPGSCGAYQFDLSGAAFGAMAIRGRENELRNVGRVQIQYQRVPCHYTGFNLAFRVDSGSNPFFFATAIEYENGDGDLSRVELQNGALGRWLPMQRSFGAVWKLNAAMPGPLSFRITSSSGKTVVVTNVIPVGWKPGQTYYSRVNF</sequence>
<evidence type="ECO:0000313" key="1">
    <source>
        <dbReference type="EMBL" id="KAI8026843.1"/>
    </source>
</evidence>